<protein>
    <submittedName>
        <fullName evidence="2">Uncharacterized protein</fullName>
    </submittedName>
</protein>
<gene>
    <name evidence="2" type="ORF">BN2614_LOCUS4</name>
</gene>
<keyword evidence="1" id="KW-0472">Membrane</keyword>
<keyword evidence="1" id="KW-1133">Transmembrane helix</keyword>
<dbReference type="AlphaFoldDB" id="A0A9X9LUP1"/>
<dbReference type="GO" id="GO:0001775">
    <property type="term" value="P:cell activation"/>
    <property type="evidence" value="ECO:0007669"/>
    <property type="project" value="TreeGrafter"/>
</dbReference>
<dbReference type="InterPro" id="IPR028029">
    <property type="entry name" value="CD24"/>
</dbReference>
<dbReference type="GO" id="GO:0009897">
    <property type="term" value="C:external side of plasma membrane"/>
    <property type="evidence" value="ECO:0007669"/>
    <property type="project" value="TreeGrafter"/>
</dbReference>
<keyword evidence="3" id="KW-1185">Reference proteome</keyword>
<dbReference type="PANTHER" id="PTHR16676:SF0">
    <property type="entry name" value="SIGNAL TRANSDUCER CD24"/>
    <property type="match status" value="1"/>
</dbReference>
<name>A0A9X9LUP1_GULGU</name>
<reference evidence="2 3" key="1">
    <citation type="submission" date="2018-10" db="EMBL/GenBank/DDBJ databases">
        <authorList>
            <person name="Ekblom R."/>
            <person name="Jareborg N."/>
        </authorList>
    </citation>
    <scope>NUCLEOTIDE SEQUENCE [LARGE SCALE GENOMIC DNA]</scope>
    <source>
        <tissue evidence="2">Muscle</tissue>
    </source>
</reference>
<dbReference type="GO" id="GO:0022407">
    <property type="term" value="P:regulation of cell-cell adhesion"/>
    <property type="evidence" value="ECO:0007669"/>
    <property type="project" value="TreeGrafter"/>
</dbReference>
<evidence type="ECO:0000256" key="1">
    <source>
        <dbReference type="SAM" id="Phobius"/>
    </source>
</evidence>
<dbReference type="GO" id="GO:0045121">
    <property type="term" value="C:membrane raft"/>
    <property type="evidence" value="ECO:0007669"/>
    <property type="project" value="TreeGrafter"/>
</dbReference>
<keyword evidence="1" id="KW-0812">Transmembrane</keyword>
<dbReference type="Proteomes" id="UP000269945">
    <property type="component" value="Unassembled WGS sequence"/>
</dbReference>
<dbReference type="EMBL" id="CYRY02019510">
    <property type="protein sequence ID" value="VCW96801.1"/>
    <property type="molecule type" value="Genomic_DNA"/>
</dbReference>
<feature type="transmembrane region" description="Helical" evidence="1">
    <location>
        <begin position="59"/>
        <end position="80"/>
    </location>
</feature>
<evidence type="ECO:0000313" key="3">
    <source>
        <dbReference type="Proteomes" id="UP000269945"/>
    </source>
</evidence>
<comment type="caution">
    <text evidence="2">The sequence shown here is derived from an EMBL/GenBank/DDBJ whole genome shotgun (WGS) entry which is preliminary data.</text>
</comment>
<organism evidence="2 3">
    <name type="scientific">Gulo gulo</name>
    <name type="common">Wolverine</name>
    <name type="synonym">Gluton</name>
    <dbReference type="NCBI Taxonomy" id="48420"/>
    <lineage>
        <taxon>Eukaryota</taxon>
        <taxon>Metazoa</taxon>
        <taxon>Chordata</taxon>
        <taxon>Craniata</taxon>
        <taxon>Vertebrata</taxon>
        <taxon>Euteleostomi</taxon>
        <taxon>Mammalia</taxon>
        <taxon>Eutheria</taxon>
        <taxon>Laurasiatheria</taxon>
        <taxon>Carnivora</taxon>
        <taxon>Caniformia</taxon>
        <taxon>Musteloidea</taxon>
        <taxon>Mustelidae</taxon>
        <taxon>Guloninae</taxon>
        <taxon>Gulo</taxon>
    </lineage>
</organism>
<dbReference type="GO" id="GO:0030296">
    <property type="term" value="F:protein tyrosine kinase activator activity"/>
    <property type="evidence" value="ECO:0007669"/>
    <property type="project" value="TreeGrafter"/>
</dbReference>
<sequence>MHGGGRGQRIGDQTWTGAAVPSAAPSHADLFKPTPAVTLSRNSSQNTSTVINPANATTMATGGALLSTASLSVISFLLHLSVKRLRPRNIYTSPSSKDNPVLSRQPVTREKQVFIESANSIPYCVDTENTEDPKSDWFEEYVKSLLSK</sequence>
<accession>A0A9X9LUP1</accession>
<dbReference type="PANTHER" id="PTHR16676">
    <property type="entry name" value="SIGNAL TRANSDUCER CD24"/>
    <property type="match status" value="1"/>
</dbReference>
<evidence type="ECO:0000313" key="2">
    <source>
        <dbReference type="EMBL" id="VCW96801.1"/>
    </source>
</evidence>
<dbReference type="GO" id="GO:0007155">
    <property type="term" value="P:cell adhesion"/>
    <property type="evidence" value="ECO:0007669"/>
    <property type="project" value="InterPro"/>
</dbReference>
<proteinExistence type="predicted"/>
<dbReference type="Pfam" id="PF14984">
    <property type="entry name" value="CD24"/>
    <property type="match status" value="1"/>
</dbReference>